<dbReference type="FunFam" id="1.10.10.200:FF:000004">
    <property type="entry name" value="Probable transcriptional regulatory protein BSBG_02618"/>
    <property type="match status" value="1"/>
</dbReference>
<name>A8DVU0_NEMVE</name>
<evidence type="ECO:0000256" key="2">
    <source>
        <dbReference type="ARBA" id="ARBA00022552"/>
    </source>
</evidence>
<evidence type="ECO:0000256" key="6">
    <source>
        <dbReference type="ARBA" id="ARBA00023163"/>
    </source>
</evidence>
<dbReference type="Pfam" id="PF02527">
    <property type="entry name" value="GidB"/>
    <property type="match status" value="1"/>
</dbReference>
<sequence>EQLAQFGQLKELYAEWNDKINVISRKDIDQLYERHVLHSLSIAAVCHFDDGASIIDVGTGGGFPGIPLAIYFPNVEFLLVDSIGKKIKVVNEVAAAIGLKNVTAIHGRAEDVKNRQFDYAVSRAVAPLGKLWGWVGKMIKEGQKSEDLANGLICLKGGDLNKEFKESGLKPSVWDVYDIFPEDHFLEKNVMFARYDRMAKQFTRIGKEIAIAVKAGGPDPDTNPALRRVMQNAKSVNMPKDRIEGAIKNALGKDTSNYDEVLYEGYAPHGIAILVETATDNTTRTVAN</sequence>
<feature type="non-terminal residue" evidence="9">
    <location>
        <position position="1"/>
    </location>
</feature>
<keyword evidence="5" id="KW-0238">DNA-binding</keyword>
<evidence type="ECO:0000256" key="4">
    <source>
        <dbReference type="ARBA" id="ARBA00023015"/>
    </source>
</evidence>
<keyword evidence="3" id="KW-0808">Transferase</keyword>
<keyword evidence="2" id="KW-0698">rRNA processing</keyword>
<dbReference type="Gene3D" id="3.40.50.150">
    <property type="entry name" value="Vaccinia Virus protein VP39"/>
    <property type="match status" value="1"/>
</dbReference>
<dbReference type="GO" id="GO:0070043">
    <property type="term" value="F:rRNA (guanine-N7-)-methyltransferase activity"/>
    <property type="evidence" value="ECO:0000318"/>
    <property type="project" value="GO_Central"/>
</dbReference>
<dbReference type="PANTHER" id="PTHR31760:SF0">
    <property type="entry name" value="S-ADENOSYL-L-METHIONINE-DEPENDENT METHYLTRANSFERASES SUPERFAMILY PROTEIN"/>
    <property type="match status" value="1"/>
</dbReference>
<dbReference type="Proteomes" id="UP000001593">
    <property type="component" value="Unassembled WGS sequence"/>
</dbReference>
<dbReference type="InParanoid" id="A8DVU0"/>
<dbReference type="Pfam" id="PF20772">
    <property type="entry name" value="TACO1_YebC_N"/>
    <property type="match status" value="1"/>
</dbReference>
<dbReference type="HAMAP" id="MF_00074">
    <property type="entry name" value="16SrRNA_methyltr_G"/>
    <property type="match status" value="1"/>
</dbReference>
<dbReference type="HOGENOM" id="CLU_968303_0_0_1"/>
<dbReference type="Pfam" id="PF01709">
    <property type="entry name" value="Transcrip_reg"/>
    <property type="match status" value="1"/>
</dbReference>
<evidence type="ECO:0000259" key="8">
    <source>
        <dbReference type="Pfam" id="PF20772"/>
    </source>
</evidence>
<dbReference type="EMBL" id="DS478642">
    <property type="protein sequence ID" value="EDO25669.1"/>
    <property type="molecule type" value="Genomic_DNA"/>
</dbReference>
<dbReference type="eggNOG" id="KOG2972">
    <property type="taxonomic scope" value="Eukaryota"/>
</dbReference>
<keyword evidence="4" id="KW-0805">Transcription regulation</keyword>
<keyword evidence="10" id="KW-1185">Reference proteome</keyword>
<dbReference type="PANTHER" id="PTHR31760">
    <property type="entry name" value="S-ADENOSYL-L-METHIONINE-DEPENDENT METHYLTRANSFERASES SUPERFAMILY PROTEIN"/>
    <property type="match status" value="1"/>
</dbReference>
<gene>
    <name evidence="9" type="ORF">NEMVEDRAFT_v1g225810</name>
</gene>
<dbReference type="CDD" id="cd02440">
    <property type="entry name" value="AdoMet_MTases"/>
    <property type="match status" value="1"/>
</dbReference>
<dbReference type="GO" id="GO:0003677">
    <property type="term" value="F:DNA binding"/>
    <property type="evidence" value="ECO:0007669"/>
    <property type="project" value="UniProtKB-KW"/>
</dbReference>
<dbReference type="NCBIfam" id="TIGR00138">
    <property type="entry name" value="rsmG_gidB"/>
    <property type="match status" value="1"/>
</dbReference>
<feature type="domain" description="TACO1/YebC-like N-terminal" evidence="8">
    <location>
        <begin position="191"/>
        <end position="252"/>
    </location>
</feature>
<dbReference type="InterPro" id="IPR029063">
    <property type="entry name" value="SAM-dependent_MTases_sf"/>
</dbReference>
<feature type="non-terminal residue" evidence="9">
    <location>
        <position position="288"/>
    </location>
</feature>
<accession>A8DVU0</accession>
<proteinExistence type="inferred from homology"/>
<evidence type="ECO:0000256" key="5">
    <source>
        <dbReference type="ARBA" id="ARBA00023125"/>
    </source>
</evidence>
<evidence type="ECO:0008006" key="11">
    <source>
        <dbReference type="Google" id="ProtNLM"/>
    </source>
</evidence>
<dbReference type="Gene3D" id="1.10.10.200">
    <property type="match status" value="1"/>
</dbReference>
<dbReference type="GO" id="GO:0005829">
    <property type="term" value="C:cytosol"/>
    <property type="evidence" value="ECO:0000318"/>
    <property type="project" value="GO_Central"/>
</dbReference>
<dbReference type="Gene3D" id="3.30.70.980">
    <property type="match status" value="1"/>
</dbReference>
<evidence type="ECO:0000256" key="3">
    <source>
        <dbReference type="ARBA" id="ARBA00022679"/>
    </source>
</evidence>
<dbReference type="InterPro" id="IPR017856">
    <property type="entry name" value="Integrase-like_N"/>
</dbReference>
<evidence type="ECO:0000313" key="10">
    <source>
        <dbReference type="Proteomes" id="UP000001593"/>
    </source>
</evidence>
<dbReference type="InterPro" id="IPR029072">
    <property type="entry name" value="YebC-like"/>
</dbReference>
<dbReference type="InterPro" id="IPR003682">
    <property type="entry name" value="rRNA_ssu_MeTfrase_G"/>
</dbReference>
<reference evidence="9 10" key="1">
    <citation type="journal article" date="2007" name="Science">
        <title>Sea anemone genome reveals ancestral eumetazoan gene repertoire and genomic organization.</title>
        <authorList>
            <person name="Putnam N.H."/>
            <person name="Srivastava M."/>
            <person name="Hellsten U."/>
            <person name="Dirks B."/>
            <person name="Chapman J."/>
            <person name="Salamov A."/>
            <person name="Terry A."/>
            <person name="Shapiro H."/>
            <person name="Lindquist E."/>
            <person name="Kapitonov V.V."/>
            <person name="Jurka J."/>
            <person name="Genikhovich G."/>
            <person name="Grigoriev I.V."/>
            <person name="Lucas S.M."/>
            <person name="Steele R.E."/>
            <person name="Finnerty J.R."/>
            <person name="Technau U."/>
            <person name="Martindale M.Q."/>
            <person name="Rokhsar D.S."/>
        </authorList>
    </citation>
    <scope>NUCLEOTIDE SEQUENCE [LARGE SCALE GENOMIC DNA]</scope>
    <source>
        <strain evidence="10">CH2 X CH6</strain>
    </source>
</reference>
<dbReference type="STRING" id="45351.A8DVU0"/>
<evidence type="ECO:0000259" key="7">
    <source>
        <dbReference type="Pfam" id="PF01709"/>
    </source>
</evidence>
<dbReference type="SUPFAM" id="SSF75625">
    <property type="entry name" value="YebC-like"/>
    <property type="match status" value="1"/>
</dbReference>
<dbReference type="SUPFAM" id="SSF53335">
    <property type="entry name" value="S-adenosyl-L-methionine-dependent methyltransferases"/>
    <property type="match status" value="1"/>
</dbReference>
<feature type="domain" description="TACO1/YebC-like second and third" evidence="7">
    <location>
        <begin position="258"/>
        <end position="288"/>
    </location>
</feature>
<dbReference type="InterPro" id="IPR049083">
    <property type="entry name" value="TACO1_YebC_N"/>
</dbReference>
<dbReference type="InterPro" id="IPR048300">
    <property type="entry name" value="TACO1_YebC-like_2nd/3rd_dom"/>
</dbReference>
<evidence type="ECO:0000313" key="9">
    <source>
        <dbReference type="EMBL" id="EDO25669.1"/>
    </source>
</evidence>
<dbReference type="AlphaFoldDB" id="A8DVU0"/>
<keyword evidence="6" id="KW-0804">Transcription</keyword>
<organism evidence="9 10">
    <name type="scientific">Nematostella vectensis</name>
    <name type="common">Starlet sea anemone</name>
    <dbReference type="NCBI Taxonomy" id="45351"/>
    <lineage>
        <taxon>Eukaryota</taxon>
        <taxon>Metazoa</taxon>
        <taxon>Cnidaria</taxon>
        <taxon>Anthozoa</taxon>
        <taxon>Hexacorallia</taxon>
        <taxon>Actiniaria</taxon>
        <taxon>Edwardsiidae</taxon>
        <taxon>Nematostella</taxon>
    </lineage>
</organism>
<dbReference type="InterPro" id="IPR026564">
    <property type="entry name" value="Transcrip_reg_TACO1-like_dom3"/>
</dbReference>
<keyword evidence="1" id="KW-0963">Cytoplasm</keyword>
<evidence type="ECO:0000256" key="1">
    <source>
        <dbReference type="ARBA" id="ARBA00022490"/>
    </source>
</evidence>
<protein>
    <recommendedName>
        <fullName evidence="11">16S rRNA (Guanine(527)-N(7))-methyltransferase RsmG</fullName>
    </recommendedName>
</protein>